<evidence type="ECO:0000313" key="3">
    <source>
        <dbReference type="Proteomes" id="UP001320898"/>
    </source>
</evidence>
<reference evidence="2 3" key="1">
    <citation type="submission" date="2022-04" db="EMBL/GenBank/DDBJ databases">
        <authorList>
            <person name="Ye Y.-Q."/>
            <person name="Du Z.-J."/>
        </authorList>
    </citation>
    <scope>NUCLEOTIDE SEQUENCE [LARGE SCALE GENOMIC DNA]</scope>
    <source>
        <strain evidence="2 3">A6E488</strain>
    </source>
</reference>
<evidence type="ECO:0000256" key="1">
    <source>
        <dbReference type="SAM" id="Phobius"/>
    </source>
</evidence>
<sequence>MTLGTAKRWLWTETKAVLLLLPVAIAILVILTQWPLSDVEFLYVDL</sequence>
<evidence type="ECO:0000313" key="2">
    <source>
        <dbReference type="EMBL" id="MCT8974624.1"/>
    </source>
</evidence>
<keyword evidence="1" id="KW-0812">Transmembrane</keyword>
<gene>
    <name evidence="2" type="ORF">MUB46_22390</name>
</gene>
<dbReference type="RefSeq" id="WP_261618209.1">
    <property type="nucleotide sequence ID" value="NZ_JALIDZ010000013.1"/>
</dbReference>
<name>A0AAW5R693_9HYPH</name>
<keyword evidence="3" id="KW-1185">Reference proteome</keyword>
<dbReference type="Proteomes" id="UP001320898">
    <property type="component" value="Unassembled WGS sequence"/>
</dbReference>
<evidence type="ECO:0008006" key="4">
    <source>
        <dbReference type="Google" id="ProtNLM"/>
    </source>
</evidence>
<feature type="transmembrane region" description="Helical" evidence="1">
    <location>
        <begin position="16"/>
        <end position="36"/>
    </location>
</feature>
<comment type="caution">
    <text evidence="2">The sequence shown here is derived from an EMBL/GenBank/DDBJ whole genome shotgun (WGS) entry which is preliminary data.</text>
</comment>
<keyword evidence="1" id="KW-1133">Transmembrane helix</keyword>
<proteinExistence type="predicted"/>
<keyword evidence="1" id="KW-0472">Membrane</keyword>
<accession>A0AAW5R693</accession>
<dbReference type="EMBL" id="JALIDZ010000013">
    <property type="protein sequence ID" value="MCT8974624.1"/>
    <property type="molecule type" value="Genomic_DNA"/>
</dbReference>
<protein>
    <recommendedName>
        <fullName evidence="4">ABC transporter permease</fullName>
    </recommendedName>
</protein>
<dbReference type="AlphaFoldDB" id="A0AAW5R693"/>
<organism evidence="2 3">
    <name type="scientific">Microbaculum marinisediminis</name>
    <dbReference type="NCBI Taxonomy" id="2931392"/>
    <lineage>
        <taxon>Bacteria</taxon>
        <taxon>Pseudomonadati</taxon>
        <taxon>Pseudomonadota</taxon>
        <taxon>Alphaproteobacteria</taxon>
        <taxon>Hyphomicrobiales</taxon>
        <taxon>Tepidamorphaceae</taxon>
        <taxon>Microbaculum</taxon>
    </lineage>
</organism>